<accession>A0ABN1GRV8</accession>
<organism evidence="2 3">
    <name type="scientific">Streptomyces crystallinus</name>
    <dbReference type="NCBI Taxonomy" id="68191"/>
    <lineage>
        <taxon>Bacteria</taxon>
        <taxon>Bacillati</taxon>
        <taxon>Actinomycetota</taxon>
        <taxon>Actinomycetes</taxon>
        <taxon>Kitasatosporales</taxon>
        <taxon>Streptomycetaceae</taxon>
        <taxon>Streptomyces</taxon>
    </lineage>
</organism>
<dbReference type="EMBL" id="BAAACA010000038">
    <property type="protein sequence ID" value="GAA0617488.1"/>
    <property type="molecule type" value="Genomic_DNA"/>
</dbReference>
<sequence length="151" mass="15286">MYADSWQRLLEQAGRPGRMGAMSLASAGTAGGSGPAAGELKHSAKPWSDATGTVHSLGTDTAKVKATLTSAHTGAAAGTAGLASMAALTSVLTSWEERLTAVHTECGSLEPALRETAWAQGEVDAGVRSALAQYSTPHSTPHSTPSATQGR</sequence>
<evidence type="ECO:0000313" key="3">
    <source>
        <dbReference type="Proteomes" id="UP001500668"/>
    </source>
</evidence>
<name>A0ABN1GRV8_9ACTN</name>
<dbReference type="Proteomes" id="UP001500668">
    <property type="component" value="Unassembled WGS sequence"/>
</dbReference>
<keyword evidence="3" id="KW-1185">Reference proteome</keyword>
<dbReference type="RefSeq" id="WP_344077785.1">
    <property type="nucleotide sequence ID" value="NZ_BAAACA010000038.1"/>
</dbReference>
<evidence type="ECO:0000313" key="2">
    <source>
        <dbReference type="EMBL" id="GAA0617488.1"/>
    </source>
</evidence>
<evidence type="ECO:0000256" key="1">
    <source>
        <dbReference type="SAM" id="MobiDB-lite"/>
    </source>
</evidence>
<protein>
    <submittedName>
        <fullName evidence="2">Uncharacterized protein</fullName>
    </submittedName>
</protein>
<comment type="caution">
    <text evidence="2">The sequence shown here is derived from an EMBL/GenBank/DDBJ whole genome shotgun (WGS) entry which is preliminary data.</text>
</comment>
<proteinExistence type="predicted"/>
<gene>
    <name evidence="2" type="ORF">GCM10010394_54620</name>
</gene>
<feature type="compositionally biased region" description="Low complexity" evidence="1">
    <location>
        <begin position="135"/>
        <end position="151"/>
    </location>
</feature>
<feature type="region of interest" description="Disordered" evidence="1">
    <location>
        <begin position="129"/>
        <end position="151"/>
    </location>
</feature>
<reference evidence="2 3" key="1">
    <citation type="journal article" date="2019" name="Int. J. Syst. Evol. Microbiol.">
        <title>The Global Catalogue of Microorganisms (GCM) 10K type strain sequencing project: providing services to taxonomists for standard genome sequencing and annotation.</title>
        <authorList>
            <consortium name="The Broad Institute Genomics Platform"/>
            <consortium name="The Broad Institute Genome Sequencing Center for Infectious Disease"/>
            <person name="Wu L."/>
            <person name="Ma J."/>
        </authorList>
    </citation>
    <scope>NUCLEOTIDE SEQUENCE [LARGE SCALE GENOMIC DNA]</scope>
    <source>
        <strain evidence="2 3">JCM 5067</strain>
    </source>
</reference>
<feature type="region of interest" description="Disordered" evidence="1">
    <location>
        <begin position="20"/>
        <end position="54"/>
    </location>
</feature>